<proteinExistence type="predicted"/>
<accession>A0A8H3ETG6</accession>
<feature type="compositionally biased region" description="Polar residues" evidence="1">
    <location>
        <begin position="573"/>
        <end position="586"/>
    </location>
</feature>
<dbReference type="PANTHER" id="PTHR43830:SF3">
    <property type="entry name" value="PROTEIN PSP1"/>
    <property type="match status" value="1"/>
</dbReference>
<dbReference type="PANTHER" id="PTHR43830">
    <property type="entry name" value="PROTEIN PSP1"/>
    <property type="match status" value="1"/>
</dbReference>
<sequence>MSSSSAFPQVKRTTSFGQQTNTASLLLDKSKAHIRRSTPDSEALASSDDEQDLSQRLAHHQIPKPLRRTSWLSDTNSARKSSYGASDAISPSQGWDLGTESITRSNNNSATGFSPWGGSIWNDTQRNHPARLSELKTTYEKAVGGHVNEEALASPTGRRDSTSDAAIPFAIPLHPTLKAYRSQSYSVGQMEEEANNNVPNRPIQTSHGSRTRATSNFAALQHRPSRPSMLSGDFSSDTMLEQVREVADDDEESNSNSEPSVRLSGSQNRKMEQIAMDNILRQQQHATKIASLERSSSFSMQGSSAHRFSGANKSLYSQESVLEENDDDSNYGLNDTVPQLSDSFHSASGNVENRQLEHVKKGHWSSSLGFGGSQELPQSRRHSFADVPIRNPALNSPTDNRHMGAENQSIGYADAYGRMSSDSAQFSTGILQHNANYGAENMQRIADVASFFSSNQVPRSNDAMRPPSSSSSIHQAYAGTSQSPAPQLYQSLTPVTPLLYLVTFKAARAEFYYVQEGTGLEVNAGDLVIVEADRGTDLGTVAHKNLDWVTAREYKEKYAVEHYNWLMMFSRQKQNGQTSPPGTSAGRQFGSAIGGMRPNPLNTQPDSGEIKPKMIKRLAQPHEIQSLRDKEGNEAKAKRMCHQKVVEHHLAMEILDAEFQMDWKKLTFYYYADAYVNFNNLVTDLFKAYKTRIWMSAINPDSFVSPTPGGIGNMGPPMRPRDRFPDSRPNSEVNNNMMYPTESQQPFNGWPGSHDMMPASMGPSAYSHFFANQAQTAYPNMPGMQPDFSRNIHPSHRPPSPSSYQQFGNAGRNPMVTNALYDGQVSAAAYPDQLKAFQGLSLGS</sequence>
<feature type="compositionally biased region" description="Polar residues" evidence="1">
    <location>
        <begin position="100"/>
        <end position="112"/>
    </location>
</feature>
<dbReference type="AlphaFoldDB" id="A0A8H3ETG6"/>
<feature type="compositionally biased region" description="Polar residues" evidence="1">
    <location>
        <begin position="70"/>
        <end position="93"/>
    </location>
</feature>
<dbReference type="InterPro" id="IPR007557">
    <property type="entry name" value="PSP1_C"/>
</dbReference>
<evidence type="ECO:0000259" key="2">
    <source>
        <dbReference type="PROSITE" id="PS51411"/>
    </source>
</evidence>
<keyword evidence="4" id="KW-1185">Reference proteome</keyword>
<evidence type="ECO:0000313" key="4">
    <source>
        <dbReference type="Proteomes" id="UP000664169"/>
    </source>
</evidence>
<dbReference type="EMBL" id="CAJPDQ010000004">
    <property type="protein sequence ID" value="CAF9908601.1"/>
    <property type="molecule type" value="Genomic_DNA"/>
</dbReference>
<evidence type="ECO:0000256" key="1">
    <source>
        <dbReference type="SAM" id="MobiDB-lite"/>
    </source>
</evidence>
<comment type="caution">
    <text evidence="3">The sequence shown here is derived from an EMBL/GenBank/DDBJ whole genome shotgun (WGS) entry which is preliminary data.</text>
</comment>
<evidence type="ECO:0000313" key="3">
    <source>
        <dbReference type="EMBL" id="CAF9908601.1"/>
    </source>
</evidence>
<feature type="region of interest" description="Disordered" evidence="1">
    <location>
        <begin position="190"/>
        <end position="213"/>
    </location>
</feature>
<dbReference type="OrthoDB" id="243127at2759"/>
<feature type="compositionally biased region" description="Basic residues" evidence="1">
    <location>
        <begin position="57"/>
        <end position="67"/>
    </location>
</feature>
<feature type="region of interest" description="Disordered" evidence="1">
    <location>
        <begin position="573"/>
        <end position="606"/>
    </location>
</feature>
<feature type="compositionally biased region" description="Polar residues" evidence="1">
    <location>
        <begin position="467"/>
        <end position="479"/>
    </location>
</feature>
<dbReference type="PROSITE" id="PS51411">
    <property type="entry name" value="PSP1_C"/>
    <property type="match status" value="1"/>
</dbReference>
<protein>
    <recommendedName>
        <fullName evidence="2">PSP1 C-terminal domain-containing protein</fullName>
    </recommendedName>
</protein>
<feature type="region of interest" description="Disordered" evidence="1">
    <location>
        <begin position="457"/>
        <end position="479"/>
    </location>
</feature>
<reference evidence="3" key="1">
    <citation type="submission" date="2021-03" db="EMBL/GenBank/DDBJ databases">
        <authorList>
            <person name="Tagirdzhanova G."/>
        </authorList>
    </citation>
    <scope>NUCLEOTIDE SEQUENCE</scope>
</reference>
<dbReference type="InterPro" id="IPR047767">
    <property type="entry name" value="PSP1-like"/>
</dbReference>
<gene>
    <name evidence="3" type="ORF">GOMPHAMPRED_006209</name>
</gene>
<feature type="region of interest" description="Disordered" evidence="1">
    <location>
        <begin position="368"/>
        <end position="405"/>
    </location>
</feature>
<feature type="region of interest" description="Disordered" evidence="1">
    <location>
        <begin position="789"/>
        <end position="811"/>
    </location>
</feature>
<feature type="compositionally biased region" description="Polar residues" evidence="1">
    <location>
        <begin position="195"/>
        <end position="213"/>
    </location>
</feature>
<name>A0A8H3ETG6_9LECA</name>
<feature type="compositionally biased region" description="Polar residues" evidence="1">
    <location>
        <begin position="1"/>
        <end position="24"/>
    </location>
</feature>
<dbReference type="Proteomes" id="UP000664169">
    <property type="component" value="Unassembled WGS sequence"/>
</dbReference>
<feature type="region of interest" description="Disordered" evidence="1">
    <location>
        <begin position="245"/>
        <end position="268"/>
    </location>
</feature>
<dbReference type="GO" id="GO:0005737">
    <property type="term" value="C:cytoplasm"/>
    <property type="evidence" value="ECO:0007669"/>
    <property type="project" value="TreeGrafter"/>
</dbReference>
<feature type="domain" description="PSP1 C-terminal" evidence="2">
    <location>
        <begin position="613"/>
        <end position="698"/>
    </location>
</feature>
<feature type="region of interest" description="Disordered" evidence="1">
    <location>
        <begin position="1"/>
        <end position="125"/>
    </location>
</feature>
<organism evidence="3 4">
    <name type="scientific">Gomphillus americanus</name>
    <dbReference type="NCBI Taxonomy" id="1940652"/>
    <lineage>
        <taxon>Eukaryota</taxon>
        <taxon>Fungi</taxon>
        <taxon>Dikarya</taxon>
        <taxon>Ascomycota</taxon>
        <taxon>Pezizomycotina</taxon>
        <taxon>Lecanoromycetes</taxon>
        <taxon>OSLEUM clade</taxon>
        <taxon>Ostropomycetidae</taxon>
        <taxon>Ostropales</taxon>
        <taxon>Graphidaceae</taxon>
        <taxon>Gomphilloideae</taxon>
        <taxon>Gomphillus</taxon>
    </lineage>
</organism>
<dbReference type="Pfam" id="PF04468">
    <property type="entry name" value="PSP1"/>
    <property type="match status" value="1"/>
</dbReference>